<dbReference type="InterPro" id="IPR047136">
    <property type="entry name" value="PurB_bact"/>
</dbReference>
<evidence type="ECO:0000259" key="4">
    <source>
        <dbReference type="Pfam" id="PF08328"/>
    </source>
</evidence>
<name>A0AAV1A621_VICFA</name>
<dbReference type="PANTHER" id="PTHR43411:SF1">
    <property type="entry name" value="ADENYLOSUCCINATE LYASE"/>
    <property type="match status" value="1"/>
</dbReference>
<dbReference type="Gene3D" id="1.10.40.30">
    <property type="entry name" value="Fumarase/aspartase (C-terminal domain)"/>
    <property type="match status" value="1"/>
</dbReference>
<evidence type="ECO:0000256" key="1">
    <source>
        <dbReference type="ARBA" id="ARBA00004706"/>
    </source>
</evidence>
<dbReference type="InterPro" id="IPR013539">
    <property type="entry name" value="PurB_C"/>
</dbReference>
<dbReference type="GO" id="GO:0004018">
    <property type="term" value="F:N6-(1,2-dicarboxyethyl)AMP AMP-lyase (fumarate-forming) activity"/>
    <property type="evidence" value="ECO:0007669"/>
    <property type="project" value="InterPro"/>
</dbReference>
<protein>
    <recommendedName>
        <fullName evidence="4">Adenylosuccinate lyase PurB C-terminal domain-containing protein</fullName>
    </recommendedName>
</protein>
<keyword evidence="6" id="KW-1185">Reference proteome</keyword>
<feature type="domain" description="Adenylosuccinate lyase PurB C-terminal" evidence="4">
    <location>
        <begin position="35"/>
        <end position="66"/>
    </location>
</feature>
<comment type="pathway">
    <text evidence="2">Purine metabolism; AMP biosynthesis via de novo pathway; AMP from IMP: step 2/2.</text>
</comment>
<evidence type="ECO:0000256" key="2">
    <source>
        <dbReference type="ARBA" id="ARBA00004734"/>
    </source>
</evidence>
<dbReference type="Gene3D" id="1.20.200.10">
    <property type="entry name" value="Fumarase/aspartase (Central domain)"/>
    <property type="match status" value="1"/>
</dbReference>
<evidence type="ECO:0000256" key="3">
    <source>
        <dbReference type="SAM" id="MobiDB-lite"/>
    </source>
</evidence>
<organism evidence="5 6">
    <name type="scientific">Vicia faba</name>
    <name type="common">Broad bean</name>
    <name type="synonym">Faba vulgaris</name>
    <dbReference type="NCBI Taxonomy" id="3906"/>
    <lineage>
        <taxon>Eukaryota</taxon>
        <taxon>Viridiplantae</taxon>
        <taxon>Streptophyta</taxon>
        <taxon>Embryophyta</taxon>
        <taxon>Tracheophyta</taxon>
        <taxon>Spermatophyta</taxon>
        <taxon>Magnoliopsida</taxon>
        <taxon>eudicotyledons</taxon>
        <taxon>Gunneridae</taxon>
        <taxon>Pentapetalae</taxon>
        <taxon>rosids</taxon>
        <taxon>fabids</taxon>
        <taxon>Fabales</taxon>
        <taxon>Fabaceae</taxon>
        <taxon>Papilionoideae</taxon>
        <taxon>50 kb inversion clade</taxon>
        <taxon>NPAAA clade</taxon>
        <taxon>Hologalegina</taxon>
        <taxon>IRL clade</taxon>
        <taxon>Fabeae</taxon>
        <taxon>Vicia</taxon>
    </lineage>
</organism>
<feature type="region of interest" description="Disordered" evidence="3">
    <location>
        <begin position="135"/>
        <end position="158"/>
    </location>
</feature>
<dbReference type="Proteomes" id="UP001157006">
    <property type="component" value="Chromosome 3"/>
</dbReference>
<reference evidence="5 6" key="1">
    <citation type="submission" date="2023-01" db="EMBL/GenBank/DDBJ databases">
        <authorList>
            <person name="Kreplak J."/>
        </authorList>
    </citation>
    <scope>NUCLEOTIDE SEQUENCE [LARGE SCALE GENOMIC DNA]</scope>
</reference>
<dbReference type="Pfam" id="PF08328">
    <property type="entry name" value="ASL_C"/>
    <property type="match status" value="1"/>
</dbReference>
<dbReference type="GO" id="GO:0006188">
    <property type="term" value="P:IMP biosynthetic process"/>
    <property type="evidence" value="ECO:0007669"/>
    <property type="project" value="InterPro"/>
</dbReference>
<dbReference type="SUPFAM" id="SSF48557">
    <property type="entry name" value="L-aspartase-like"/>
    <property type="match status" value="1"/>
</dbReference>
<dbReference type="InterPro" id="IPR008948">
    <property type="entry name" value="L-Aspartase-like"/>
</dbReference>
<dbReference type="AlphaFoldDB" id="A0AAV1A621"/>
<comment type="pathway">
    <text evidence="1">Purine metabolism; IMP biosynthesis via de novo pathway; 5-amino-1-(5-phospho-D-ribosyl)imidazole-4-carboxamide from 5-amino-1-(5-phospho-D-ribosyl)imidazole-4-carboxylate: step 2/2.</text>
</comment>
<proteinExistence type="predicted"/>
<evidence type="ECO:0000313" key="5">
    <source>
        <dbReference type="EMBL" id="CAI8604722.1"/>
    </source>
</evidence>
<accession>A0AAV1A621</accession>
<dbReference type="PANTHER" id="PTHR43411">
    <property type="entry name" value="ADENYLOSUCCINATE LYASE"/>
    <property type="match status" value="1"/>
</dbReference>
<feature type="compositionally biased region" description="Basic and acidic residues" evidence="3">
    <location>
        <begin position="135"/>
        <end position="151"/>
    </location>
</feature>
<evidence type="ECO:0000313" key="6">
    <source>
        <dbReference type="Proteomes" id="UP001157006"/>
    </source>
</evidence>
<sequence>MPHKANPIDFENSESNLGVANGGFFSHLSLKLPISRWQRDLTDSTVLRTMGVNFGHSLLALKHTSRNWEASGQRSSLERRCEPVLGELTRGKAITKESLRDFIEGLNIPKCKDLSLKLTPHTYVGTAVELARTVEHEVDRGGDRNKEEEKGSSGGGHGTTFPYVFSSQAFCPGPPNRSICLN</sequence>
<dbReference type="EMBL" id="OX451738">
    <property type="protein sequence ID" value="CAI8604722.1"/>
    <property type="molecule type" value="Genomic_DNA"/>
</dbReference>
<gene>
    <name evidence="5" type="ORF">VFH_III147280</name>
</gene>